<gene>
    <name evidence="5" type="primary">LOC100650989</name>
</gene>
<dbReference type="Proteomes" id="UP000835206">
    <property type="component" value="Chromosome 10"/>
</dbReference>
<dbReference type="GO" id="GO:0036126">
    <property type="term" value="C:sperm flagellum"/>
    <property type="evidence" value="ECO:0007669"/>
    <property type="project" value="TreeGrafter"/>
</dbReference>
<name>A0A9C6SQT0_BOMTE</name>
<dbReference type="GeneID" id="100650989"/>
<keyword evidence="2" id="KW-0175">Coiled coil</keyword>
<accession>A0A9C6SQT0</accession>
<dbReference type="AlphaFoldDB" id="A0A9C6SQT0"/>
<evidence type="ECO:0000313" key="5">
    <source>
        <dbReference type="RefSeq" id="XP_048265076.1"/>
    </source>
</evidence>
<dbReference type="RefSeq" id="XP_048265076.1">
    <property type="nucleotide sequence ID" value="XM_048409119.1"/>
</dbReference>
<evidence type="ECO:0000256" key="1">
    <source>
        <dbReference type="ARBA" id="ARBA00008738"/>
    </source>
</evidence>
<protein>
    <submittedName>
        <fullName evidence="5">Uncharacterized protein LOC100650989 isoform X1</fullName>
    </submittedName>
</protein>
<sequence length="769" mass="90192">MSFEICKCKIAHDIKIYPKYNALYNNWQRFSHGVDKSSSDTELAQGKSKNRKSKSKEKWPLLEGLTVDELARYRRRRIQGQPKDNLGLNVEVEHEDHVSEYREAFRARSEEFLKENTWLESNKRIEDFRTKDSIEDRRVPNQKVVKEQEEKHTELPIENTKDETFVEQMNNDKTMETETTNSKLASHTNPPKRPFLIRRGTTLKHDGELYTDTETYSSYVGYEGQHKRELARRPTSLKMEGNLETTTEKCEKFIQWLNVSRPELMRVPTHLKLEGEFETTTENHEKYVPFVGIRRPELLRQNTNLKLNGEANFVAEYADVFKKHNSKERSRPIKPEIHLKTGNSFFQSTEHTDNFIDSRTKEQQLASESNKAVEETEKKQKKLMEKKGKNKELEVLVSRLEDLKCPPLEIPEYKDAYKDFPRERPKIVKPEDEIGRADGTKISSPSPTPRFTSKIDQDPEYKSKYLDYQRDHPVYRKPPLNLSSTYILPKHTRFGRQESKRHDHEFTSEVRAQYIPYGHIPRVETLKMPANLRLEGNLDLKPEYKTAYCSKRENQLQNELRMHRRRDRSLSASRRKENYWINNADQFGFTNAAQDQDAFQVLHTRVHEDNVYGKPPTGGQRSSKSSQTHMQRQTQANMPECTRVKDRSTSPTYRLHVCNVDDEPRGFRRRHLPPFQSSGRTHNPSPDCVLQNNTIRPYSPSFGKSTKQHSNGQSFVVLDNGIFDTNKNEIRKRQTDRNYNIDDTLPISRGRAKPPANWMPPWYDSTNTI</sequence>
<dbReference type="GO" id="GO:0005814">
    <property type="term" value="C:centriole"/>
    <property type="evidence" value="ECO:0007669"/>
    <property type="project" value="TreeGrafter"/>
</dbReference>
<dbReference type="GO" id="GO:0036064">
    <property type="term" value="C:ciliary basal body"/>
    <property type="evidence" value="ECO:0007669"/>
    <property type="project" value="TreeGrafter"/>
</dbReference>
<dbReference type="GO" id="GO:0005879">
    <property type="term" value="C:axonemal microtubule"/>
    <property type="evidence" value="ECO:0007669"/>
    <property type="project" value="TreeGrafter"/>
</dbReference>
<feature type="coiled-coil region" evidence="2">
    <location>
        <begin position="366"/>
        <end position="403"/>
    </location>
</feature>
<dbReference type="GO" id="GO:0008017">
    <property type="term" value="F:microtubule binding"/>
    <property type="evidence" value="ECO:0007669"/>
    <property type="project" value="InterPro"/>
</dbReference>
<proteinExistence type="inferred from homology"/>
<evidence type="ECO:0000256" key="2">
    <source>
        <dbReference type="SAM" id="Coils"/>
    </source>
</evidence>
<feature type="region of interest" description="Disordered" evidence="3">
    <location>
        <begin position="610"/>
        <end position="649"/>
    </location>
</feature>
<comment type="similarity">
    <text evidence="1">Belongs to the FAM154 family.</text>
</comment>
<dbReference type="InterPro" id="IPR033336">
    <property type="entry name" value="SAXO1/2"/>
</dbReference>
<organism evidence="4 5">
    <name type="scientific">Bombus terrestris</name>
    <name type="common">Buff-tailed bumblebee</name>
    <name type="synonym">Apis terrestris</name>
    <dbReference type="NCBI Taxonomy" id="30195"/>
    <lineage>
        <taxon>Eukaryota</taxon>
        <taxon>Metazoa</taxon>
        <taxon>Ecdysozoa</taxon>
        <taxon>Arthropoda</taxon>
        <taxon>Hexapoda</taxon>
        <taxon>Insecta</taxon>
        <taxon>Pterygota</taxon>
        <taxon>Neoptera</taxon>
        <taxon>Endopterygota</taxon>
        <taxon>Hymenoptera</taxon>
        <taxon>Apocrita</taxon>
        <taxon>Aculeata</taxon>
        <taxon>Apoidea</taxon>
        <taxon>Anthophila</taxon>
        <taxon>Apidae</taxon>
        <taxon>Bombus</taxon>
        <taxon>Bombus</taxon>
    </lineage>
</organism>
<dbReference type="PANTHER" id="PTHR31516">
    <property type="entry name" value="STABILIZER OF AXONEMAL MICROTUBULES 2"/>
    <property type="match status" value="1"/>
</dbReference>
<evidence type="ECO:0000313" key="4">
    <source>
        <dbReference type="Proteomes" id="UP000835206"/>
    </source>
</evidence>
<feature type="region of interest" description="Disordered" evidence="3">
    <location>
        <begin position="34"/>
        <end position="56"/>
    </location>
</feature>
<dbReference type="PANTHER" id="PTHR31516:SF17">
    <property type="entry name" value="STABILIZER OF AXONEMAL MICROTUBULES 2"/>
    <property type="match status" value="1"/>
</dbReference>
<evidence type="ECO:0000256" key="3">
    <source>
        <dbReference type="SAM" id="MobiDB-lite"/>
    </source>
</evidence>
<feature type="compositionally biased region" description="Polar residues" evidence="3">
    <location>
        <begin position="441"/>
        <end position="451"/>
    </location>
</feature>
<feature type="region of interest" description="Disordered" evidence="3">
    <location>
        <begin position="176"/>
        <end position="196"/>
    </location>
</feature>
<feature type="compositionally biased region" description="Polar residues" evidence="3">
    <location>
        <begin position="176"/>
        <end position="189"/>
    </location>
</feature>
<feature type="region of interest" description="Disordered" evidence="3">
    <location>
        <begin position="741"/>
        <end position="769"/>
    </location>
</feature>
<feature type="region of interest" description="Disordered" evidence="3">
    <location>
        <begin position="436"/>
        <end position="455"/>
    </location>
</feature>
<dbReference type="OrthoDB" id="407410at2759"/>
<reference evidence="5" key="1">
    <citation type="submission" date="2025-08" db="UniProtKB">
        <authorList>
            <consortium name="RefSeq"/>
        </authorList>
    </citation>
    <scope>IDENTIFICATION</scope>
</reference>
<feature type="compositionally biased region" description="Polar residues" evidence="3">
    <location>
        <begin position="619"/>
        <end position="637"/>
    </location>
</feature>
<keyword evidence="4" id="KW-1185">Reference proteome</keyword>